<feature type="domain" description="Major facilitator superfamily (MFS) profile" evidence="8">
    <location>
        <begin position="20"/>
        <end position="407"/>
    </location>
</feature>
<evidence type="ECO:0000256" key="6">
    <source>
        <dbReference type="ARBA" id="ARBA00023136"/>
    </source>
</evidence>
<comment type="caution">
    <text evidence="9">The sequence shown here is derived from an EMBL/GenBank/DDBJ whole genome shotgun (WGS) entry which is preliminary data.</text>
</comment>
<evidence type="ECO:0000256" key="1">
    <source>
        <dbReference type="ARBA" id="ARBA00004651"/>
    </source>
</evidence>
<organism evidence="9 10">
    <name type="scientific">Adhaeribacter aerolatus</name>
    <dbReference type="NCBI Taxonomy" id="670289"/>
    <lineage>
        <taxon>Bacteria</taxon>
        <taxon>Pseudomonadati</taxon>
        <taxon>Bacteroidota</taxon>
        <taxon>Cytophagia</taxon>
        <taxon>Cytophagales</taxon>
        <taxon>Hymenobacteraceae</taxon>
        <taxon>Adhaeribacter</taxon>
    </lineage>
</organism>
<feature type="transmembrane region" description="Helical" evidence="7">
    <location>
        <begin position="151"/>
        <end position="169"/>
    </location>
</feature>
<dbReference type="Pfam" id="PF07690">
    <property type="entry name" value="MFS_1"/>
    <property type="match status" value="2"/>
</dbReference>
<evidence type="ECO:0000313" key="10">
    <source>
        <dbReference type="Proteomes" id="UP000321532"/>
    </source>
</evidence>
<evidence type="ECO:0000256" key="2">
    <source>
        <dbReference type="ARBA" id="ARBA00022448"/>
    </source>
</evidence>
<protein>
    <submittedName>
        <fullName evidence="9">MFS transporter</fullName>
    </submittedName>
</protein>
<sequence>MLTLEQKEIKLGLQENWQQFSWLVLVTGFVGGMVGIERTLLPQLAEEEFHIASTSAVLSFIVAFGITKALTNYFTGALANKLGRRKLLIIGWLIGLPIPWILMYATSWNLIIVANILLGLNQGLTWSSTVVMKIDLVGEKNRGLAMGLNEFAGYLAVGLVALLTGYLASRYGLRPYPFLIGVVFSVLGLLISTFIIKDTAHHVAVAETASDDKLRLRHVFRDTTLFNRNLSSITQAGLVNNLNDGMVWGLLPVLLSNRGFSLTEVGLVTAVYPGVWGFGQLFTGRLSDFVSRKVLLFWGMLLQGITLLLLAGAAALNQFIILAAFLGLGTALVYPTFLVAISENTNPGQRAESLGVFRLWRDMGYAVGALITGFLAEYYGLLSPLFFIGGLTLLSAMVIKFRMVSGRSSAN</sequence>
<accession>A0A512AWA4</accession>
<evidence type="ECO:0000313" key="9">
    <source>
        <dbReference type="EMBL" id="GEO04002.1"/>
    </source>
</evidence>
<dbReference type="EMBL" id="BJYS01000009">
    <property type="protein sequence ID" value="GEO04002.1"/>
    <property type="molecule type" value="Genomic_DNA"/>
</dbReference>
<feature type="transmembrane region" description="Helical" evidence="7">
    <location>
        <begin position="20"/>
        <end position="36"/>
    </location>
</feature>
<keyword evidence="10" id="KW-1185">Reference proteome</keyword>
<name>A0A512AWA4_9BACT</name>
<feature type="transmembrane region" description="Helical" evidence="7">
    <location>
        <begin position="175"/>
        <end position="196"/>
    </location>
</feature>
<dbReference type="InterPro" id="IPR020846">
    <property type="entry name" value="MFS_dom"/>
</dbReference>
<evidence type="ECO:0000256" key="4">
    <source>
        <dbReference type="ARBA" id="ARBA00022692"/>
    </source>
</evidence>
<dbReference type="PROSITE" id="PS50850">
    <property type="entry name" value="MFS"/>
    <property type="match status" value="1"/>
</dbReference>
<dbReference type="InterPro" id="IPR011701">
    <property type="entry name" value="MFS"/>
</dbReference>
<feature type="transmembrane region" description="Helical" evidence="7">
    <location>
        <begin position="56"/>
        <end position="75"/>
    </location>
</feature>
<dbReference type="PANTHER" id="PTHR23517:SF3">
    <property type="entry name" value="INTEGRAL MEMBRANE TRANSPORT PROTEIN"/>
    <property type="match status" value="1"/>
</dbReference>
<dbReference type="InterPro" id="IPR036259">
    <property type="entry name" value="MFS_trans_sf"/>
</dbReference>
<evidence type="ECO:0000259" key="8">
    <source>
        <dbReference type="PROSITE" id="PS50850"/>
    </source>
</evidence>
<keyword evidence="2" id="KW-0813">Transport</keyword>
<keyword evidence="3" id="KW-1003">Cell membrane</keyword>
<proteinExistence type="predicted"/>
<dbReference type="RefSeq" id="WP_146897006.1">
    <property type="nucleotide sequence ID" value="NZ_BJYS01000009.1"/>
</dbReference>
<feature type="transmembrane region" description="Helical" evidence="7">
    <location>
        <begin position="362"/>
        <end position="379"/>
    </location>
</feature>
<feature type="transmembrane region" description="Helical" evidence="7">
    <location>
        <begin position="319"/>
        <end position="341"/>
    </location>
</feature>
<dbReference type="Proteomes" id="UP000321532">
    <property type="component" value="Unassembled WGS sequence"/>
</dbReference>
<dbReference type="OrthoDB" id="9810492at2"/>
<feature type="transmembrane region" description="Helical" evidence="7">
    <location>
        <begin position="294"/>
        <end position="313"/>
    </location>
</feature>
<dbReference type="SUPFAM" id="SSF103473">
    <property type="entry name" value="MFS general substrate transporter"/>
    <property type="match status" value="1"/>
</dbReference>
<dbReference type="InterPro" id="IPR050171">
    <property type="entry name" value="MFS_Transporters"/>
</dbReference>
<keyword evidence="6 7" id="KW-0472">Membrane</keyword>
<evidence type="ECO:0000256" key="5">
    <source>
        <dbReference type="ARBA" id="ARBA00022989"/>
    </source>
</evidence>
<gene>
    <name evidence="9" type="ORF">AAE02nite_16660</name>
</gene>
<dbReference type="GO" id="GO:0022857">
    <property type="term" value="F:transmembrane transporter activity"/>
    <property type="evidence" value="ECO:0007669"/>
    <property type="project" value="InterPro"/>
</dbReference>
<feature type="transmembrane region" description="Helical" evidence="7">
    <location>
        <begin position="385"/>
        <end position="403"/>
    </location>
</feature>
<keyword evidence="5 7" id="KW-1133">Transmembrane helix</keyword>
<dbReference type="CDD" id="cd17325">
    <property type="entry name" value="MFS_MdtG_SLC18_like"/>
    <property type="match status" value="1"/>
</dbReference>
<keyword evidence="4 7" id="KW-0812">Transmembrane</keyword>
<dbReference type="PANTHER" id="PTHR23517">
    <property type="entry name" value="RESISTANCE PROTEIN MDTM, PUTATIVE-RELATED-RELATED"/>
    <property type="match status" value="1"/>
</dbReference>
<dbReference type="Gene3D" id="1.20.1250.20">
    <property type="entry name" value="MFS general substrate transporter like domains"/>
    <property type="match status" value="2"/>
</dbReference>
<feature type="transmembrane region" description="Helical" evidence="7">
    <location>
        <begin position="111"/>
        <end position="131"/>
    </location>
</feature>
<evidence type="ECO:0000256" key="3">
    <source>
        <dbReference type="ARBA" id="ARBA00022475"/>
    </source>
</evidence>
<comment type="subcellular location">
    <subcellularLocation>
        <location evidence="1">Cell membrane</location>
        <topology evidence="1">Multi-pass membrane protein</topology>
    </subcellularLocation>
</comment>
<feature type="transmembrane region" description="Helical" evidence="7">
    <location>
        <begin position="87"/>
        <end position="105"/>
    </location>
</feature>
<dbReference type="AlphaFoldDB" id="A0A512AWA4"/>
<reference evidence="9 10" key="1">
    <citation type="submission" date="2019-07" db="EMBL/GenBank/DDBJ databases">
        <title>Whole genome shotgun sequence of Adhaeribacter aerolatus NBRC 106133.</title>
        <authorList>
            <person name="Hosoyama A."/>
            <person name="Uohara A."/>
            <person name="Ohji S."/>
            <person name="Ichikawa N."/>
        </authorList>
    </citation>
    <scope>NUCLEOTIDE SEQUENCE [LARGE SCALE GENOMIC DNA]</scope>
    <source>
        <strain evidence="9 10">NBRC 106133</strain>
    </source>
</reference>
<evidence type="ECO:0000256" key="7">
    <source>
        <dbReference type="SAM" id="Phobius"/>
    </source>
</evidence>
<dbReference type="GO" id="GO:0005886">
    <property type="term" value="C:plasma membrane"/>
    <property type="evidence" value="ECO:0007669"/>
    <property type="project" value="UniProtKB-SubCell"/>
</dbReference>